<dbReference type="RefSeq" id="WP_312645864.1">
    <property type="nucleotide sequence ID" value="NZ_CP116967.1"/>
</dbReference>
<dbReference type="PANTHER" id="PTHR12737:SF9">
    <property type="entry name" value="DIMETHYLARGININASE"/>
    <property type="match status" value="1"/>
</dbReference>
<dbReference type="EMBL" id="CP116967">
    <property type="protein sequence ID" value="WNM59170.1"/>
    <property type="molecule type" value="Genomic_DNA"/>
</dbReference>
<dbReference type="GO" id="GO:0016403">
    <property type="term" value="F:dimethylargininase activity"/>
    <property type="evidence" value="ECO:0007669"/>
    <property type="project" value="TreeGrafter"/>
</dbReference>
<comment type="similarity">
    <text evidence="1">Belongs to the DDAH family.</text>
</comment>
<evidence type="ECO:0000313" key="4">
    <source>
        <dbReference type="EMBL" id="WNM59170.1"/>
    </source>
</evidence>
<feature type="active site" description="Nucleophile" evidence="3">
    <location>
        <position position="260"/>
    </location>
</feature>
<protein>
    <submittedName>
        <fullName evidence="4">Arginine deiminase-related protein</fullName>
    </submittedName>
</protein>
<dbReference type="GO" id="GO:0016597">
    <property type="term" value="F:amino acid binding"/>
    <property type="evidence" value="ECO:0007669"/>
    <property type="project" value="TreeGrafter"/>
</dbReference>
<evidence type="ECO:0000313" key="5">
    <source>
        <dbReference type="Proteomes" id="UP001302719"/>
    </source>
</evidence>
<keyword evidence="5" id="KW-1185">Reference proteome</keyword>
<name>A0AA96GFA0_9BACT</name>
<dbReference type="Pfam" id="PF19420">
    <property type="entry name" value="DDAH_eukar"/>
    <property type="match status" value="1"/>
</dbReference>
<dbReference type="PANTHER" id="PTHR12737">
    <property type="entry name" value="DIMETHYLARGININE DIMETHYLAMINOHYDROLASE"/>
    <property type="match status" value="1"/>
</dbReference>
<dbReference type="SUPFAM" id="SSF55909">
    <property type="entry name" value="Pentein"/>
    <property type="match status" value="1"/>
</dbReference>
<feature type="active site" description="Proton donor" evidence="3">
    <location>
        <position position="164"/>
    </location>
</feature>
<evidence type="ECO:0000256" key="3">
    <source>
        <dbReference type="PIRSR" id="PIRSR633199-1"/>
    </source>
</evidence>
<dbReference type="Proteomes" id="UP001302719">
    <property type="component" value="Chromosome"/>
</dbReference>
<sequence length="266" mass="30436">MSRLLMCPPDYFGIEYEINPWMRVSNQSNGERARTQWKTLTQVLESEVGAKLEFMEPVPKLPDLVFTANAGVLHGGKAVPSQFRHPERQGEERYFIDWFTRKGYEVINLDPDINFEGAGDLLGFPDFWIGGYRQRSDIRAYVQLSEIFQKEIMPVELVDQRFYHLDTCFCPLSGGELLYFPPCFDSYAQTVLTSRIEQKKRFAVPSREGERFACNAVCIDRHVVLPTGCPETMAWLQKQGYTTHPVELDEFLKAGGSAKCLTLALD</sequence>
<reference evidence="4 5" key="1">
    <citation type="submission" date="2023-01" db="EMBL/GenBank/DDBJ databases">
        <title>Cultivation and genomic characterization of new, ubiquitous marine nitrite-oxidizing bacteria from the Nitrospirales.</title>
        <authorList>
            <person name="Mueller A.J."/>
            <person name="Daebeler A."/>
            <person name="Herbold C.W."/>
            <person name="Kirkegaard R.H."/>
            <person name="Daims H."/>
        </authorList>
    </citation>
    <scope>NUCLEOTIDE SEQUENCE [LARGE SCALE GENOMIC DNA]</scope>
    <source>
        <strain evidence="4 5">VA</strain>
    </source>
</reference>
<dbReference type="GO" id="GO:0000052">
    <property type="term" value="P:citrulline metabolic process"/>
    <property type="evidence" value="ECO:0007669"/>
    <property type="project" value="TreeGrafter"/>
</dbReference>
<gene>
    <name evidence="4" type="ORF">PP769_05240</name>
</gene>
<dbReference type="KEGG" id="nall:PP769_05240"/>
<dbReference type="InterPro" id="IPR033199">
    <property type="entry name" value="DDAH-like"/>
</dbReference>
<dbReference type="GO" id="GO:0045429">
    <property type="term" value="P:positive regulation of nitric oxide biosynthetic process"/>
    <property type="evidence" value="ECO:0007669"/>
    <property type="project" value="TreeGrafter"/>
</dbReference>
<proteinExistence type="inferred from homology"/>
<evidence type="ECO:0000256" key="2">
    <source>
        <dbReference type="ARBA" id="ARBA00022801"/>
    </source>
</evidence>
<evidence type="ECO:0000256" key="1">
    <source>
        <dbReference type="ARBA" id="ARBA00008532"/>
    </source>
</evidence>
<organism evidence="4 5">
    <name type="scientific">Candidatus Nitrospira allomarina</name>
    <dbReference type="NCBI Taxonomy" id="3020900"/>
    <lineage>
        <taxon>Bacteria</taxon>
        <taxon>Pseudomonadati</taxon>
        <taxon>Nitrospirota</taxon>
        <taxon>Nitrospiria</taxon>
        <taxon>Nitrospirales</taxon>
        <taxon>Nitrospiraceae</taxon>
        <taxon>Nitrospira</taxon>
    </lineage>
</organism>
<dbReference type="AlphaFoldDB" id="A0AA96GFA0"/>
<accession>A0AA96GFA0</accession>
<dbReference type="Gene3D" id="3.75.10.10">
    <property type="entry name" value="L-arginine/glycine Amidinotransferase, Chain A"/>
    <property type="match status" value="1"/>
</dbReference>
<dbReference type="GO" id="GO:0006525">
    <property type="term" value="P:arginine metabolic process"/>
    <property type="evidence" value="ECO:0007669"/>
    <property type="project" value="TreeGrafter"/>
</dbReference>
<keyword evidence="2" id="KW-0378">Hydrolase</keyword>